<organism evidence="4 5">
    <name type="scientific">Streptomyces desertarenae</name>
    <dbReference type="NCBI Taxonomy" id="2666184"/>
    <lineage>
        <taxon>Bacteria</taxon>
        <taxon>Bacillati</taxon>
        <taxon>Actinomycetota</taxon>
        <taxon>Actinomycetes</taxon>
        <taxon>Kitasatosporales</taxon>
        <taxon>Streptomycetaceae</taxon>
        <taxon>Streptomyces</taxon>
    </lineage>
</organism>
<reference evidence="5" key="1">
    <citation type="journal article" date="2019" name="Int. J. Syst. Evol. Microbiol.">
        <title>The Global Catalogue of Microorganisms (GCM) 10K type strain sequencing project: providing services to taxonomists for standard genome sequencing and annotation.</title>
        <authorList>
            <consortium name="The Broad Institute Genomics Platform"/>
            <consortium name="The Broad Institute Genome Sequencing Center for Infectious Disease"/>
            <person name="Wu L."/>
            <person name="Ma J."/>
        </authorList>
    </citation>
    <scope>NUCLEOTIDE SEQUENCE [LARGE SCALE GENOMIC DNA]</scope>
    <source>
        <strain evidence="5">CGMCC 4.7455</strain>
    </source>
</reference>
<feature type="transmembrane region" description="Helical" evidence="2">
    <location>
        <begin position="141"/>
        <end position="160"/>
    </location>
</feature>
<dbReference type="Proteomes" id="UP001597365">
    <property type="component" value="Unassembled WGS sequence"/>
</dbReference>
<proteinExistence type="predicted"/>
<protein>
    <submittedName>
        <fullName evidence="4">Acyltransferase family protein</fullName>
    </submittedName>
</protein>
<feature type="transmembrane region" description="Helical" evidence="2">
    <location>
        <begin position="78"/>
        <end position="98"/>
    </location>
</feature>
<dbReference type="PANTHER" id="PTHR37312">
    <property type="entry name" value="MEMBRANE-BOUND ACYLTRANSFERASE YKRP-RELATED"/>
    <property type="match status" value="1"/>
</dbReference>
<keyword evidence="2" id="KW-0472">Membrane</keyword>
<gene>
    <name evidence="4" type="ORF">ACFSJS_00240</name>
</gene>
<feature type="domain" description="Acyltransferase 3" evidence="3">
    <location>
        <begin position="46"/>
        <end position="344"/>
    </location>
</feature>
<dbReference type="EMBL" id="JBHUFU010000001">
    <property type="protein sequence ID" value="MFD1828094.1"/>
    <property type="molecule type" value="Genomic_DNA"/>
</dbReference>
<sequence length="404" mass="44373">MFHAGYERSPLPPARPDEAARPVPPAPEAAPAAARGGGGQAKQRDPYFDNAKFLAIVLVVIGHAWAPMTGDSRIMQALYGFVYVFHMPAFVLISGYFSRSFDMRPKQLKRLVTTVVVPYVVFEAAYTVFKRTGDAPEHALSLLDPWFLTWFLVALFVWRLTTPLWKAVRWPVPLSVAIAVMASLSPQTGGDLSMQRVLQFLPFFVLGLRLRPEHFLLVRRRAVRLVAAPVAVASLAVTYWATTRMDFGWLYHQKSVQGFGVPWWIGAPMNLALLCCSLVLTVCFLAWVPGRRTWFTALGVGTLYAYLLHGFFAQWARMHDWYDRLEWIYTPAGAIAVTAAAAVLGTVLCTAPVQRVFRPVVEPRVDWIFKPDASPAGSGRGGPSPADGRGGPDSGAKAGAAASG</sequence>
<dbReference type="GO" id="GO:0016746">
    <property type="term" value="F:acyltransferase activity"/>
    <property type="evidence" value="ECO:0007669"/>
    <property type="project" value="UniProtKB-KW"/>
</dbReference>
<dbReference type="Pfam" id="PF01757">
    <property type="entry name" value="Acyl_transf_3"/>
    <property type="match status" value="1"/>
</dbReference>
<keyword evidence="2" id="KW-0812">Transmembrane</keyword>
<evidence type="ECO:0000313" key="5">
    <source>
        <dbReference type="Proteomes" id="UP001597365"/>
    </source>
</evidence>
<keyword evidence="2" id="KW-1133">Transmembrane helix</keyword>
<evidence type="ECO:0000256" key="2">
    <source>
        <dbReference type="SAM" id="Phobius"/>
    </source>
</evidence>
<evidence type="ECO:0000313" key="4">
    <source>
        <dbReference type="EMBL" id="MFD1828094.1"/>
    </source>
</evidence>
<feature type="transmembrane region" description="Helical" evidence="2">
    <location>
        <begin position="222"/>
        <end position="241"/>
    </location>
</feature>
<feature type="transmembrane region" description="Helical" evidence="2">
    <location>
        <begin position="110"/>
        <end position="129"/>
    </location>
</feature>
<keyword evidence="4" id="KW-0012">Acyltransferase</keyword>
<feature type="region of interest" description="Disordered" evidence="1">
    <location>
        <begin position="1"/>
        <end position="42"/>
    </location>
</feature>
<dbReference type="InterPro" id="IPR002656">
    <property type="entry name" value="Acyl_transf_3_dom"/>
</dbReference>
<feature type="transmembrane region" description="Helical" evidence="2">
    <location>
        <begin position="261"/>
        <end position="287"/>
    </location>
</feature>
<dbReference type="RefSeq" id="WP_380895312.1">
    <property type="nucleotide sequence ID" value="NZ_JBHUFU010000001.1"/>
</dbReference>
<dbReference type="InterPro" id="IPR052734">
    <property type="entry name" value="Nod_factor_acetyltransferase"/>
</dbReference>
<feature type="compositionally biased region" description="Gly residues" evidence="1">
    <location>
        <begin position="378"/>
        <end position="393"/>
    </location>
</feature>
<keyword evidence="5" id="KW-1185">Reference proteome</keyword>
<feature type="region of interest" description="Disordered" evidence="1">
    <location>
        <begin position="370"/>
        <end position="404"/>
    </location>
</feature>
<dbReference type="PANTHER" id="PTHR37312:SF1">
    <property type="entry name" value="MEMBRANE-BOUND ACYLTRANSFERASE YKRP-RELATED"/>
    <property type="match status" value="1"/>
</dbReference>
<keyword evidence="4" id="KW-0808">Transferase</keyword>
<feature type="compositionally biased region" description="Low complexity" evidence="1">
    <location>
        <begin position="394"/>
        <end position="404"/>
    </location>
</feature>
<feature type="transmembrane region" description="Helical" evidence="2">
    <location>
        <begin position="294"/>
        <end position="316"/>
    </location>
</feature>
<feature type="transmembrane region" description="Helical" evidence="2">
    <location>
        <begin position="328"/>
        <end position="349"/>
    </location>
</feature>
<evidence type="ECO:0000256" key="1">
    <source>
        <dbReference type="SAM" id="MobiDB-lite"/>
    </source>
</evidence>
<comment type="caution">
    <text evidence="4">The sequence shown here is derived from an EMBL/GenBank/DDBJ whole genome shotgun (WGS) entry which is preliminary data.</text>
</comment>
<name>A0ABW4PCT7_9ACTN</name>
<accession>A0ABW4PCT7</accession>
<feature type="transmembrane region" description="Helical" evidence="2">
    <location>
        <begin position="47"/>
        <end position="66"/>
    </location>
</feature>
<evidence type="ECO:0000259" key="3">
    <source>
        <dbReference type="Pfam" id="PF01757"/>
    </source>
</evidence>